<comment type="caution">
    <text evidence="2">The sequence shown here is derived from an EMBL/GenBank/DDBJ whole genome shotgun (WGS) entry which is preliminary data.</text>
</comment>
<organism evidence="2 3">
    <name type="scientific">Haloferula rosea</name>
    <dbReference type="NCBI Taxonomy" id="490093"/>
    <lineage>
        <taxon>Bacteria</taxon>
        <taxon>Pseudomonadati</taxon>
        <taxon>Verrucomicrobiota</taxon>
        <taxon>Verrucomicrobiia</taxon>
        <taxon>Verrucomicrobiales</taxon>
        <taxon>Verrucomicrobiaceae</taxon>
        <taxon>Haloferula</taxon>
    </lineage>
</organism>
<keyword evidence="1" id="KW-0812">Transmembrane</keyword>
<gene>
    <name evidence="2" type="ORF">JIN81_13310</name>
</gene>
<dbReference type="Proteomes" id="UP000658278">
    <property type="component" value="Unassembled WGS sequence"/>
</dbReference>
<evidence type="ECO:0000313" key="3">
    <source>
        <dbReference type="Proteomes" id="UP000658278"/>
    </source>
</evidence>
<keyword evidence="1" id="KW-0472">Membrane</keyword>
<dbReference type="RefSeq" id="WP_200280500.1">
    <property type="nucleotide sequence ID" value="NZ_JAENII010000010.1"/>
</dbReference>
<reference evidence="2" key="1">
    <citation type="submission" date="2021-01" db="EMBL/GenBank/DDBJ databases">
        <title>Modified the classification status of verrucomicrobia.</title>
        <authorList>
            <person name="Feng X."/>
        </authorList>
    </citation>
    <scope>NUCLEOTIDE SEQUENCE</scope>
    <source>
        <strain evidence="2">KCTC 22201</strain>
    </source>
</reference>
<protein>
    <submittedName>
        <fullName evidence="2">DUF4381 domain-containing protein</fullName>
    </submittedName>
</protein>
<dbReference type="Pfam" id="PF14316">
    <property type="entry name" value="DUF4381"/>
    <property type="match status" value="1"/>
</dbReference>
<keyword evidence="1" id="KW-1133">Transmembrane helix</keyword>
<feature type="transmembrane region" description="Helical" evidence="1">
    <location>
        <begin position="29"/>
        <end position="48"/>
    </location>
</feature>
<proteinExistence type="predicted"/>
<evidence type="ECO:0000313" key="2">
    <source>
        <dbReference type="EMBL" id="MBK1828003.1"/>
    </source>
</evidence>
<keyword evidence="3" id="KW-1185">Reference proteome</keyword>
<dbReference type="EMBL" id="JAENII010000010">
    <property type="protein sequence ID" value="MBK1828003.1"/>
    <property type="molecule type" value="Genomic_DNA"/>
</dbReference>
<evidence type="ECO:0000256" key="1">
    <source>
        <dbReference type="SAM" id="Phobius"/>
    </source>
</evidence>
<dbReference type="InterPro" id="IPR025489">
    <property type="entry name" value="DUF4381"/>
</dbReference>
<accession>A0A934VC26</accession>
<name>A0A934VC26_9BACT</name>
<sequence>MVGESGNLSDLRDIVVPDPVPWWPPAPGWYVLFVVVAAVVGYLGFRAYRRYQTNAYRREAKVLLERAQSDAEISAVLKRVAMVVEDRRKVAALTGEAWCEWLDDRGVRAMTVEERRAMESSFYDEGRSDEGALRDYALRWVEGHQVEKRGDGRRLLQ</sequence>
<dbReference type="AlphaFoldDB" id="A0A934VC26"/>